<evidence type="ECO:0000313" key="1">
    <source>
        <dbReference type="EMBL" id="JAE24102.1"/>
    </source>
</evidence>
<reference evidence="1" key="1">
    <citation type="submission" date="2014-09" db="EMBL/GenBank/DDBJ databases">
        <authorList>
            <person name="Magalhaes I.L.F."/>
            <person name="Oliveira U."/>
            <person name="Santos F.R."/>
            <person name="Vidigal T.H.D.A."/>
            <person name="Brescovit A.D."/>
            <person name="Santos A.J."/>
        </authorList>
    </citation>
    <scope>NUCLEOTIDE SEQUENCE</scope>
    <source>
        <tissue evidence="1">Shoot tissue taken approximately 20 cm above the soil surface</tissue>
    </source>
</reference>
<protein>
    <submittedName>
        <fullName evidence="1">Uncharacterized protein</fullName>
    </submittedName>
</protein>
<reference evidence="1" key="2">
    <citation type="journal article" date="2015" name="Data Brief">
        <title>Shoot transcriptome of the giant reed, Arundo donax.</title>
        <authorList>
            <person name="Barrero R.A."/>
            <person name="Guerrero F.D."/>
            <person name="Moolhuijzen P."/>
            <person name="Goolsby J.A."/>
            <person name="Tidwell J."/>
            <person name="Bellgard S.E."/>
            <person name="Bellgard M.I."/>
        </authorList>
    </citation>
    <scope>NUCLEOTIDE SEQUENCE</scope>
    <source>
        <tissue evidence="1">Shoot tissue taken approximately 20 cm above the soil surface</tissue>
    </source>
</reference>
<dbReference type="AlphaFoldDB" id="A0A0A9GI31"/>
<sequence>MLTILYVPIFQKITMHFYNSLSDFISEPTLHCKNSFHGSPNSKTLVGL</sequence>
<name>A0A0A9GI31_ARUDO</name>
<accession>A0A0A9GI31</accession>
<dbReference type="EMBL" id="GBRH01173794">
    <property type="protein sequence ID" value="JAE24102.1"/>
    <property type="molecule type" value="Transcribed_RNA"/>
</dbReference>
<proteinExistence type="predicted"/>
<organism evidence="1">
    <name type="scientific">Arundo donax</name>
    <name type="common">Giant reed</name>
    <name type="synonym">Donax arundinaceus</name>
    <dbReference type="NCBI Taxonomy" id="35708"/>
    <lineage>
        <taxon>Eukaryota</taxon>
        <taxon>Viridiplantae</taxon>
        <taxon>Streptophyta</taxon>
        <taxon>Embryophyta</taxon>
        <taxon>Tracheophyta</taxon>
        <taxon>Spermatophyta</taxon>
        <taxon>Magnoliopsida</taxon>
        <taxon>Liliopsida</taxon>
        <taxon>Poales</taxon>
        <taxon>Poaceae</taxon>
        <taxon>PACMAD clade</taxon>
        <taxon>Arundinoideae</taxon>
        <taxon>Arundineae</taxon>
        <taxon>Arundo</taxon>
    </lineage>
</organism>